<dbReference type="SUPFAM" id="SSF54106">
    <property type="entry name" value="LysM domain"/>
    <property type="match status" value="1"/>
</dbReference>
<evidence type="ECO:0000256" key="3">
    <source>
        <dbReference type="SAM" id="SignalP"/>
    </source>
</evidence>
<feature type="compositionally biased region" description="Low complexity" evidence="2">
    <location>
        <begin position="457"/>
        <end position="488"/>
    </location>
</feature>
<dbReference type="PROSITE" id="PS51782">
    <property type="entry name" value="LYSM"/>
    <property type="match status" value="1"/>
</dbReference>
<proteinExistence type="inferred from homology"/>
<keyword evidence="6" id="KW-1185">Reference proteome</keyword>
<dbReference type="CDD" id="cd00118">
    <property type="entry name" value="LysM"/>
    <property type="match status" value="2"/>
</dbReference>
<dbReference type="EMBL" id="BLTE01000002">
    <property type="protein sequence ID" value="GFK92908.1"/>
    <property type="molecule type" value="Genomic_DNA"/>
</dbReference>
<dbReference type="PANTHER" id="PTHR37423">
    <property type="entry name" value="SOLUBLE LYTIC MUREIN TRANSGLYCOSYLASE-RELATED"/>
    <property type="match status" value="1"/>
</dbReference>
<dbReference type="SMART" id="SM00257">
    <property type="entry name" value="LysM"/>
    <property type="match status" value="2"/>
</dbReference>
<accession>A0A6V8LRE3</accession>
<dbReference type="Proteomes" id="UP000494245">
    <property type="component" value="Unassembled WGS sequence"/>
</dbReference>
<dbReference type="AlphaFoldDB" id="A0A6V8LRE3"/>
<evidence type="ECO:0000313" key="6">
    <source>
        <dbReference type="Proteomes" id="UP000494245"/>
    </source>
</evidence>
<dbReference type="Gene3D" id="1.10.530.10">
    <property type="match status" value="1"/>
</dbReference>
<dbReference type="PANTHER" id="PTHR37423:SF2">
    <property type="entry name" value="MEMBRANE-BOUND LYTIC MUREIN TRANSGLYCOSYLASE C"/>
    <property type="match status" value="1"/>
</dbReference>
<feature type="chain" id="PRO_5028970979" evidence="3">
    <location>
        <begin position="21"/>
        <end position="517"/>
    </location>
</feature>
<dbReference type="CDD" id="cd16894">
    <property type="entry name" value="MltD-like"/>
    <property type="match status" value="1"/>
</dbReference>
<dbReference type="SUPFAM" id="SSF53955">
    <property type="entry name" value="Lysozyme-like"/>
    <property type="match status" value="1"/>
</dbReference>
<dbReference type="Gene3D" id="3.10.350.10">
    <property type="entry name" value="LysM domain"/>
    <property type="match status" value="1"/>
</dbReference>
<evidence type="ECO:0000256" key="1">
    <source>
        <dbReference type="ARBA" id="ARBA00007734"/>
    </source>
</evidence>
<dbReference type="InterPro" id="IPR018392">
    <property type="entry name" value="LysM"/>
</dbReference>
<sequence>MTARLLTIVCLLLLAGCAGPSVHTGREAKPVSNLEPEITELDALKNSRGRPLTPVERQALDSKVGISFKLTAEETREVQLFFQSYTRDKRDTVQRWLMRSEPHLEYVRAVLASHRLPQDLLALPYIESGYNVLAVSSAGAVGMWQFMPATARRFGLTVDWWLDERRDPYLSTAAAVRYLKILHQQFGDWQLALAAYNAGEGAVSRAMTSTGAQTFNSLAKSSAPIKDETRHYVPRYLAMLKIAQNAQKLGFKAPDMRVAKDLEEVRIPAGTDLSGLAAHLGLSWEQFHALNPAYRRQVSPPDRSTAAWVPKKLAHSALAYVDHPRDAATGAARLARGGDTWWTISRETGIPANTLREANKGHDRPIPGKAVLIPLAACALDGPGQSLEPAPARSAVAQAQPSGQPAIQPALYIVRKGDTLESVAAKTGAGVQELIAVNKADPRQALTPGTPLLIPARQAAQAAPAKPQQQAQAAPAKARQQAQATPAPSLQAQDDRAGEQTQLNPAPRYKIIRRPGT</sequence>
<dbReference type="Pfam" id="PF01464">
    <property type="entry name" value="SLT"/>
    <property type="match status" value="1"/>
</dbReference>
<organism evidence="5 6">
    <name type="scientific">Fundidesulfovibrio magnetotacticus</name>
    <dbReference type="NCBI Taxonomy" id="2730080"/>
    <lineage>
        <taxon>Bacteria</taxon>
        <taxon>Pseudomonadati</taxon>
        <taxon>Thermodesulfobacteriota</taxon>
        <taxon>Desulfovibrionia</taxon>
        <taxon>Desulfovibrionales</taxon>
        <taxon>Desulfovibrionaceae</taxon>
        <taxon>Fundidesulfovibrio</taxon>
    </lineage>
</organism>
<dbReference type="InterPro" id="IPR008258">
    <property type="entry name" value="Transglycosylase_SLT_dom_1"/>
</dbReference>
<dbReference type="GO" id="GO:0016829">
    <property type="term" value="F:lyase activity"/>
    <property type="evidence" value="ECO:0007669"/>
    <property type="project" value="UniProtKB-KW"/>
</dbReference>
<evidence type="ECO:0000259" key="4">
    <source>
        <dbReference type="PROSITE" id="PS51782"/>
    </source>
</evidence>
<comment type="similarity">
    <text evidence="1">Belongs to the transglycosylase Slt family.</text>
</comment>
<dbReference type="InterPro" id="IPR023346">
    <property type="entry name" value="Lysozyme-like_dom_sf"/>
</dbReference>
<dbReference type="PROSITE" id="PS51257">
    <property type="entry name" value="PROKAR_LIPOPROTEIN"/>
    <property type="match status" value="1"/>
</dbReference>
<dbReference type="InterPro" id="IPR036779">
    <property type="entry name" value="LysM_dom_sf"/>
</dbReference>
<feature type="domain" description="LysM" evidence="4">
    <location>
        <begin position="410"/>
        <end position="454"/>
    </location>
</feature>
<evidence type="ECO:0000313" key="5">
    <source>
        <dbReference type="EMBL" id="GFK92908.1"/>
    </source>
</evidence>
<evidence type="ECO:0000256" key="2">
    <source>
        <dbReference type="SAM" id="MobiDB-lite"/>
    </source>
</evidence>
<keyword evidence="5" id="KW-0456">Lyase</keyword>
<reference evidence="5 6" key="1">
    <citation type="submission" date="2020-04" db="EMBL/GenBank/DDBJ databases">
        <authorList>
            <consortium name="Desulfovibrio sp. FSS-1 genome sequencing consortium"/>
            <person name="Shimoshige H."/>
            <person name="Kobayashi H."/>
            <person name="Maekawa T."/>
        </authorList>
    </citation>
    <scope>NUCLEOTIDE SEQUENCE [LARGE SCALE GENOMIC DNA]</scope>
    <source>
        <strain evidence="5 6">SIID29052-01</strain>
    </source>
</reference>
<dbReference type="EC" id="4.2.2.-" evidence="5"/>
<name>A0A6V8LRE3_9BACT</name>
<gene>
    <name evidence="5" type="primary">mltD_1</name>
    <name evidence="5" type="ORF">NNJEOMEG_00736</name>
</gene>
<protein>
    <submittedName>
        <fullName evidence="5">Membrane-bound lytic murein transglycosylase D</fullName>
        <ecNumber evidence="5">4.2.2.-</ecNumber>
    </submittedName>
</protein>
<reference evidence="5 6" key="2">
    <citation type="submission" date="2020-05" db="EMBL/GenBank/DDBJ databases">
        <title>Draft genome sequence of Desulfovibrio sp. strainFSS-1.</title>
        <authorList>
            <person name="Shimoshige H."/>
            <person name="Kobayashi H."/>
            <person name="Maekawa T."/>
        </authorList>
    </citation>
    <scope>NUCLEOTIDE SEQUENCE [LARGE SCALE GENOMIC DNA]</scope>
    <source>
        <strain evidence="5 6">SIID29052-01</strain>
    </source>
</reference>
<feature type="signal peptide" evidence="3">
    <location>
        <begin position="1"/>
        <end position="20"/>
    </location>
</feature>
<dbReference type="Pfam" id="PF01476">
    <property type="entry name" value="LysM"/>
    <property type="match status" value="2"/>
</dbReference>
<dbReference type="RefSeq" id="WP_173081425.1">
    <property type="nucleotide sequence ID" value="NZ_BLTE01000002.1"/>
</dbReference>
<keyword evidence="3" id="KW-0732">Signal</keyword>
<feature type="region of interest" description="Disordered" evidence="2">
    <location>
        <begin position="457"/>
        <end position="517"/>
    </location>
</feature>
<comment type="caution">
    <text evidence="5">The sequence shown here is derived from an EMBL/GenBank/DDBJ whole genome shotgun (WGS) entry which is preliminary data.</text>
</comment>